<evidence type="ECO:0000313" key="5">
    <source>
        <dbReference type="EMBL" id="CEL67525.1"/>
    </source>
</evidence>
<feature type="transmembrane region" description="Helical" evidence="2">
    <location>
        <begin position="36"/>
        <end position="56"/>
    </location>
</feature>
<dbReference type="SMR" id="F0VIH6"/>
<protein>
    <submittedName>
        <fullName evidence="4">SRS domain-containing protein</fullName>
    </submittedName>
</protein>
<organism evidence="4 6">
    <name type="scientific">Neospora caninum (strain Liverpool)</name>
    <dbReference type="NCBI Taxonomy" id="572307"/>
    <lineage>
        <taxon>Eukaryota</taxon>
        <taxon>Sar</taxon>
        <taxon>Alveolata</taxon>
        <taxon>Apicomplexa</taxon>
        <taxon>Conoidasida</taxon>
        <taxon>Coccidia</taxon>
        <taxon>Eucoccidiorida</taxon>
        <taxon>Eimeriorina</taxon>
        <taxon>Sarcocystidae</taxon>
        <taxon>Neospora</taxon>
    </lineage>
</organism>
<reference evidence="4" key="2">
    <citation type="submission" date="2011-03" db="EMBL/GenBank/DDBJ databases">
        <title>Comparative genomics and transcriptomics of Neospora caninum and Toxoplasma gondii.</title>
        <authorList>
            <person name="Reid A.J."/>
            <person name="Sohal A."/>
            <person name="Harris D."/>
            <person name="Quail M."/>
            <person name="Sanders M."/>
            <person name="Berriman M."/>
            <person name="Wastling J.M."/>
            <person name="Pain A."/>
        </authorList>
    </citation>
    <scope>NUCLEOTIDE SEQUENCE</scope>
    <source>
        <strain evidence="4">Liverpool</strain>
    </source>
</reference>
<dbReference type="InParanoid" id="F0VIH6"/>
<reference evidence="6" key="3">
    <citation type="journal article" date="2012" name="PLoS Pathog.">
        <title>Comparative genomics of the apicomplexan parasites Toxoplasma gondii and Neospora caninum: Coccidia differing in host range and transmission strategy.</title>
        <authorList>
            <person name="Reid A.J."/>
            <person name="Vermont S.J."/>
            <person name="Cotton J.A."/>
            <person name="Harris D."/>
            <person name="Hill-Cawthorne G.A."/>
            <person name="Konen-Waisman S."/>
            <person name="Latham S.M."/>
            <person name="Mourier T."/>
            <person name="Norton R."/>
            <person name="Quail M.A."/>
            <person name="Sanders M."/>
            <person name="Shanmugam D."/>
            <person name="Sohal A."/>
            <person name="Wasmuth J.D."/>
            <person name="Brunk B."/>
            <person name="Grigg M.E."/>
            <person name="Howard J.C."/>
            <person name="Parkinson J."/>
            <person name="Roos D.S."/>
            <person name="Trees A.J."/>
            <person name="Berriman M."/>
            <person name="Pain A."/>
            <person name="Wastling J.M."/>
        </authorList>
    </citation>
    <scope>NUCLEOTIDE SEQUENCE [LARGE SCALE GENOMIC DNA]</scope>
    <source>
        <strain evidence="6">Liverpool</strain>
    </source>
</reference>
<dbReference type="Pfam" id="PF04092">
    <property type="entry name" value="SAG"/>
    <property type="match status" value="2"/>
</dbReference>
<dbReference type="SUPFAM" id="SSF74877">
    <property type="entry name" value="Major surface antigen p30, SAG1"/>
    <property type="match status" value="2"/>
</dbReference>
<evidence type="ECO:0000313" key="4">
    <source>
        <dbReference type="EMBL" id="CBZ53537.1"/>
    </source>
</evidence>
<dbReference type="InterPro" id="IPR036755">
    <property type="entry name" value="SRS_dom_sf"/>
</dbReference>
<dbReference type="Proteomes" id="UP000007494">
    <property type="component" value="Chromosome VIII"/>
</dbReference>
<dbReference type="AlphaFoldDB" id="F0VIH6"/>
<feature type="compositionally biased region" description="Basic and acidic residues" evidence="1">
    <location>
        <begin position="325"/>
        <end position="335"/>
    </location>
</feature>
<evidence type="ECO:0000256" key="2">
    <source>
        <dbReference type="SAM" id="Phobius"/>
    </source>
</evidence>
<feature type="region of interest" description="Disordered" evidence="1">
    <location>
        <begin position="308"/>
        <end position="378"/>
    </location>
</feature>
<dbReference type="RefSeq" id="XP_003883569.1">
    <property type="nucleotide sequence ID" value="XM_003883520.1"/>
</dbReference>
<evidence type="ECO:0000313" key="6">
    <source>
        <dbReference type="Proteomes" id="UP000007494"/>
    </source>
</evidence>
<gene>
    <name evidence="5" type="ORF">BN1204_033250</name>
    <name evidence="4" type="ORF">NCLIV_033250</name>
</gene>
<dbReference type="GO" id="GO:0016020">
    <property type="term" value="C:membrane"/>
    <property type="evidence" value="ECO:0007669"/>
    <property type="project" value="InterPro"/>
</dbReference>
<feature type="domain" description="SRS" evidence="3">
    <location>
        <begin position="189"/>
        <end position="303"/>
    </location>
</feature>
<keyword evidence="2" id="KW-1133">Transmembrane helix</keyword>
<dbReference type="Gene3D" id="2.60.40.1320">
    <property type="entry name" value="SRS domain"/>
    <property type="match status" value="2"/>
</dbReference>
<dbReference type="VEuPathDB" id="ToxoDB:NCLIV_033250"/>
<dbReference type="EMBL" id="LN714483">
    <property type="protein sequence ID" value="CEL67525.1"/>
    <property type="molecule type" value="Genomic_DNA"/>
</dbReference>
<dbReference type="EMBL" id="FR823390">
    <property type="protein sequence ID" value="CBZ53537.1"/>
    <property type="molecule type" value="Genomic_DNA"/>
</dbReference>
<dbReference type="OMA" id="PEECEEN"/>
<name>F0VIH6_NEOCL</name>
<reference evidence="5" key="4">
    <citation type="journal article" date="2015" name="PLoS ONE">
        <title>Comprehensive Evaluation of Toxoplasma gondii VEG and Neospora caninum LIV Genomes with Tachyzoite Stage Transcriptome and Proteome Defines Novel Transcript Features.</title>
        <authorList>
            <person name="Ramaprasad A."/>
            <person name="Mourier T."/>
            <person name="Naeem R."/>
            <person name="Malas T.B."/>
            <person name="Moussa E."/>
            <person name="Panigrahi A."/>
            <person name="Vermont S.J."/>
            <person name="Otto T.D."/>
            <person name="Wastling J."/>
            <person name="Pain A."/>
        </authorList>
    </citation>
    <scope>NUCLEOTIDE SEQUENCE</scope>
    <source>
        <strain evidence="5">Liverpool</strain>
    </source>
</reference>
<dbReference type="InterPro" id="IPR007226">
    <property type="entry name" value="SRS_dom"/>
</dbReference>
<reference evidence="4" key="1">
    <citation type="submission" date="2011-02" db="EMBL/GenBank/DDBJ databases">
        <authorList>
            <person name="Aslett M."/>
        </authorList>
    </citation>
    <scope>NUCLEOTIDE SEQUENCE</scope>
    <source>
        <strain evidence="4">Liverpool</strain>
    </source>
</reference>
<feature type="domain" description="SRS" evidence="3">
    <location>
        <begin position="64"/>
        <end position="177"/>
    </location>
</feature>
<sequence>MATHACVVRRKADAACFAKLSASQSCLTAKSVNRSVSVFALLFGVVLAVGVSGAPFKSENEKFTCLPKQGNADQWVALVYDSQHSITFACDGGTPLPSKLLSEDDGLIVCNESDGEDECEKNAAPLSTFLPGAKKEWVTGTLQQGIKITIPDEHYPATSKAFRVGCKAGKNVCLLNVYVQSRESEVIGQVAHCAYSSNVRLRPITVNPENNGVTLICGPDGKAFPDDYMNHHCTELDECKERPYSAVFPGFSSSFWTGEASGVAGATLTIPKDQFPSTAQTIYLGCTGHPDDKQVTCVVPVNIEEVAKPAGAGSNPGGGSQPDQSSEKRDGEQVNKGKPPTGGSGGATTGKQNASQNAKDKGETGGENGDSPVLRGDACDELPSYVALSAASLTATAIFAY</sequence>
<dbReference type="InterPro" id="IPR028352">
    <property type="entry name" value="Surface_antig_SAG1"/>
</dbReference>
<keyword evidence="2" id="KW-0472">Membrane</keyword>
<dbReference type="OrthoDB" id="330937at2759"/>
<dbReference type="GeneID" id="13442869"/>
<dbReference type="eggNOG" id="ENOG502QZG3">
    <property type="taxonomic scope" value="Eukaryota"/>
</dbReference>
<dbReference type="PRINTS" id="PR01801">
    <property type="entry name" value="SURFCEANTIGN"/>
</dbReference>
<keyword evidence="6" id="KW-1185">Reference proteome</keyword>
<evidence type="ECO:0000259" key="3">
    <source>
        <dbReference type="Pfam" id="PF04092"/>
    </source>
</evidence>
<accession>F0VIH6</accession>
<evidence type="ECO:0000256" key="1">
    <source>
        <dbReference type="SAM" id="MobiDB-lite"/>
    </source>
</evidence>
<proteinExistence type="predicted"/>
<keyword evidence="2" id="KW-0812">Transmembrane</keyword>